<keyword evidence="6" id="KW-1185">Reference proteome</keyword>
<keyword evidence="4" id="KW-1133">Transmembrane helix</keyword>
<evidence type="ECO:0000256" key="3">
    <source>
        <dbReference type="PROSITE-ProRule" id="PRU00339"/>
    </source>
</evidence>
<evidence type="ECO:0000313" key="5">
    <source>
        <dbReference type="EMBL" id="KAK9826087.1"/>
    </source>
</evidence>
<keyword evidence="4" id="KW-0812">Transmembrane</keyword>
<dbReference type="SMART" id="SM00028">
    <property type="entry name" value="TPR"/>
    <property type="match status" value="3"/>
</dbReference>
<organism evidence="5 6">
    <name type="scientific">Elliptochloris bilobata</name>
    <dbReference type="NCBI Taxonomy" id="381761"/>
    <lineage>
        <taxon>Eukaryota</taxon>
        <taxon>Viridiplantae</taxon>
        <taxon>Chlorophyta</taxon>
        <taxon>core chlorophytes</taxon>
        <taxon>Trebouxiophyceae</taxon>
        <taxon>Trebouxiophyceae incertae sedis</taxon>
        <taxon>Elliptochloris clade</taxon>
        <taxon>Elliptochloris</taxon>
    </lineage>
</organism>
<evidence type="ECO:0000256" key="2">
    <source>
        <dbReference type="ARBA" id="ARBA00022803"/>
    </source>
</evidence>
<evidence type="ECO:0000256" key="4">
    <source>
        <dbReference type="SAM" id="Phobius"/>
    </source>
</evidence>
<sequence>MPIIEVAKSIIALERPAGEALLALHLRMVPAVDSIADGLEAPVQLLYLLTLLGFLVVGAFLVVRQVLVRRELEEAAKVLGERIRTSEATSEDCFELGAILLRKKLYTQATKNLERAIKLWDGAPEELAQVHNALGYAYLSMDRAELAVTNFRRAVDLQPGYVTAWNNLGDALERRQEWAGALDAYERSLSFSPDNRVARTRADSLRPRVQRAG</sequence>
<proteinExistence type="predicted"/>
<dbReference type="PANTHER" id="PTHR44858">
    <property type="entry name" value="TETRATRICOPEPTIDE REPEAT PROTEIN 6"/>
    <property type="match status" value="1"/>
</dbReference>
<feature type="repeat" description="TPR" evidence="3">
    <location>
        <begin position="128"/>
        <end position="161"/>
    </location>
</feature>
<dbReference type="Gene3D" id="1.25.40.10">
    <property type="entry name" value="Tetratricopeptide repeat domain"/>
    <property type="match status" value="1"/>
</dbReference>
<comment type="caution">
    <text evidence="5">The sequence shown here is derived from an EMBL/GenBank/DDBJ whole genome shotgun (WGS) entry which is preliminary data.</text>
</comment>
<keyword evidence="4" id="KW-0472">Membrane</keyword>
<evidence type="ECO:0000256" key="1">
    <source>
        <dbReference type="ARBA" id="ARBA00022737"/>
    </source>
</evidence>
<feature type="repeat" description="TPR" evidence="3">
    <location>
        <begin position="162"/>
        <end position="195"/>
    </location>
</feature>
<name>A0AAW1QXB9_9CHLO</name>
<keyword evidence="1" id="KW-0677">Repeat</keyword>
<dbReference type="AlphaFoldDB" id="A0AAW1QXB9"/>
<gene>
    <name evidence="5" type="ORF">WJX81_000843</name>
</gene>
<dbReference type="InterPro" id="IPR019734">
    <property type="entry name" value="TPR_rpt"/>
</dbReference>
<dbReference type="SUPFAM" id="SSF48452">
    <property type="entry name" value="TPR-like"/>
    <property type="match status" value="1"/>
</dbReference>
<accession>A0AAW1QXB9</accession>
<dbReference type="PROSITE" id="PS50005">
    <property type="entry name" value="TPR"/>
    <property type="match status" value="2"/>
</dbReference>
<keyword evidence="2 3" id="KW-0802">TPR repeat</keyword>
<dbReference type="InterPro" id="IPR050498">
    <property type="entry name" value="Ycf3"/>
</dbReference>
<dbReference type="InterPro" id="IPR011990">
    <property type="entry name" value="TPR-like_helical_dom_sf"/>
</dbReference>
<dbReference type="Proteomes" id="UP001445335">
    <property type="component" value="Unassembled WGS sequence"/>
</dbReference>
<dbReference type="EMBL" id="JALJOU010000068">
    <property type="protein sequence ID" value="KAK9826087.1"/>
    <property type="molecule type" value="Genomic_DNA"/>
</dbReference>
<evidence type="ECO:0008006" key="7">
    <source>
        <dbReference type="Google" id="ProtNLM"/>
    </source>
</evidence>
<dbReference type="Pfam" id="PF13432">
    <property type="entry name" value="TPR_16"/>
    <property type="match status" value="1"/>
</dbReference>
<feature type="transmembrane region" description="Helical" evidence="4">
    <location>
        <begin position="45"/>
        <end position="63"/>
    </location>
</feature>
<dbReference type="PANTHER" id="PTHR44858:SF1">
    <property type="entry name" value="UDP-N-ACETYLGLUCOSAMINE--PEPTIDE N-ACETYLGLUCOSAMINYLTRANSFERASE SPINDLY-RELATED"/>
    <property type="match status" value="1"/>
</dbReference>
<reference evidence="5 6" key="1">
    <citation type="journal article" date="2024" name="Nat. Commun.">
        <title>Phylogenomics reveals the evolutionary origins of lichenization in chlorophyte algae.</title>
        <authorList>
            <person name="Puginier C."/>
            <person name="Libourel C."/>
            <person name="Otte J."/>
            <person name="Skaloud P."/>
            <person name="Haon M."/>
            <person name="Grisel S."/>
            <person name="Petersen M."/>
            <person name="Berrin J.G."/>
            <person name="Delaux P.M."/>
            <person name="Dal Grande F."/>
            <person name="Keller J."/>
        </authorList>
    </citation>
    <scope>NUCLEOTIDE SEQUENCE [LARGE SCALE GENOMIC DNA]</scope>
    <source>
        <strain evidence="5 6">SAG 245.80</strain>
    </source>
</reference>
<protein>
    <recommendedName>
        <fullName evidence="7">Tetratricopeptide repeat protein</fullName>
    </recommendedName>
</protein>
<evidence type="ECO:0000313" key="6">
    <source>
        <dbReference type="Proteomes" id="UP001445335"/>
    </source>
</evidence>